<dbReference type="SUPFAM" id="SSF53649">
    <property type="entry name" value="Alkaline phosphatase-like"/>
    <property type="match status" value="1"/>
</dbReference>
<dbReference type="GO" id="GO:0004065">
    <property type="term" value="F:arylsulfatase activity"/>
    <property type="evidence" value="ECO:0007669"/>
    <property type="project" value="UniProtKB-EC"/>
</dbReference>
<dbReference type="InterPro" id="IPR000917">
    <property type="entry name" value="Sulfatase_N"/>
</dbReference>
<comment type="caution">
    <text evidence="5">The sequence shown here is derived from an EMBL/GenBank/DDBJ whole genome shotgun (WGS) entry which is preliminary data.</text>
</comment>
<dbReference type="Pfam" id="PF00884">
    <property type="entry name" value="Sulfatase"/>
    <property type="match status" value="1"/>
</dbReference>
<evidence type="ECO:0000256" key="3">
    <source>
        <dbReference type="SAM" id="SignalP"/>
    </source>
</evidence>
<dbReference type="GO" id="GO:0046872">
    <property type="term" value="F:metal ion binding"/>
    <property type="evidence" value="ECO:0007669"/>
    <property type="project" value="UniProtKB-KW"/>
</dbReference>
<dbReference type="PANTHER" id="PTHR45953:SF1">
    <property type="entry name" value="IDURONATE 2-SULFATASE"/>
    <property type="match status" value="1"/>
</dbReference>
<dbReference type="OrthoDB" id="9803751at2"/>
<feature type="domain" description="Sulfatase N-terminal" evidence="4">
    <location>
        <begin position="27"/>
        <end position="90"/>
    </location>
</feature>
<proteinExistence type="predicted"/>
<evidence type="ECO:0000256" key="2">
    <source>
        <dbReference type="ARBA" id="ARBA00022801"/>
    </source>
</evidence>
<dbReference type="RefSeq" id="WP_146402445.1">
    <property type="nucleotide sequence ID" value="NZ_SJPJ01000001.1"/>
</dbReference>
<protein>
    <submittedName>
        <fullName evidence="5">Arylsulfatase</fullName>
        <ecNumber evidence="5">3.1.6.1</ecNumber>
    </submittedName>
</protein>
<dbReference type="Gene3D" id="3.40.720.10">
    <property type="entry name" value="Alkaline Phosphatase, subunit A"/>
    <property type="match status" value="1"/>
</dbReference>
<organism evidence="5 6">
    <name type="scientific">Novipirellula herctigrandis</name>
    <dbReference type="NCBI Taxonomy" id="2527986"/>
    <lineage>
        <taxon>Bacteria</taxon>
        <taxon>Pseudomonadati</taxon>
        <taxon>Planctomycetota</taxon>
        <taxon>Planctomycetia</taxon>
        <taxon>Pirellulales</taxon>
        <taxon>Pirellulaceae</taxon>
        <taxon>Novipirellula</taxon>
    </lineage>
</organism>
<gene>
    <name evidence="5" type="ORF">CA13_61110</name>
</gene>
<name>A0A5C5ZCU8_9BACT</name>
<evidence type="ECO:0000313" key="5">
    <source>
        <dbReference type="EMBL" id="TWT84631.1"/>
    </source>
</evidence>
<keyword evidence="3" id="KW-0732">Signal</keyword>
<evidence type="ECO:0000259" key="4">
    <source>
        <dbReference type="Pfam" id="PF00884"/>
    </source>
</evidence>
<evidence type="ECO:0000256" key="1">
    <source>
        <dbReference type="ARBA" id="ARBA00022723"/>
    </source>
</evidence>
<keyword evidence="6" id="KW-1185">Reference proteome</keyword>
<dbReference type="EMBL" id="SJPJ01000001">
    <property type="protein sequence ID" value="TWT84631.1"/>
    <property type="molecule type" value="Genomic_DNA"/>
</dbReference>
<dbReference type="InterPro" id="IPR017850">
    <property type="entry name" value="Alkaline_phosphatase_core_sf"/>
</dbReference>
<dbReference type="EC" id="3.1.6.1" evidence="5"/>
<accession>A0A5C5ZCU8</accession>
<reference evidence="5 6" key="1">
    <citation type="submission" date="2019-02" db="EMBL/GenBank/DDBJ databases">
        <title>Deep-cultivation of Planctomycetes and their phenomic and genomic characterization uncovers novel biology.</title>
        <authorList>
            <person name="Wiegand S."/>
            <person name="Jogler M."/>
            <person name="Boedeker C."/>
            <person name="Pinto D."/>
            <person name="Vollmers J."/>
            <person name="Rivas-Marin E."/>
            <person name="Kohn T."/>
            <person name="Peeters S.H."/>
            <person name="Heuer A."/>
            <person name="Rast P."/>
            <person name="Oberbeckmann S."/>
            <person name="Bunk B."/>
            <person name="Jeske O."/>
            <person name="Meyerdierks A."/>
            <person name="Storesund J.E."/>
            <person name="Kallscheuer N."/>
            <person name="Luecker S."/>
            <person name="Lage O.M."/>
            <person name="Pohl T."/>
            <person name="Merkel B.J."/>
            <person name="Hornburger P."/>
            <person name="Mueller R.-W."/>
            <person name="Bruemmer F."/>
            <person name="Labrenz M."/>
            <person name="Spormann A.M."/>
            <person name="Op Den Camp H."/>
            <person name="Overmann J."/>
            <person name="Amann R."/>
            <person name="Jetten M.S.M."/>
            <person name="Mascher T."/>
            <person name="Medema M.H."/>
            <person name="Devos D.P."/>
            <person name="Kaster A.-K."/>
            <person name="Ovreas L."/>
            <person name="Rohde M."/>
            <person name="Galperin M.Y."/>
            <person name="Jogler C."/>
        </authorList>
    </citation>
    <scope>NUCLEOTIDE SEQUENCE [LARGE SCALE GENOMIC DNA]</scope>
    <source>
        <strain evidence="5 6">CA13</strain>
    </source>
</reference>
<dbReference type="PANTHER" id="PTHR45953">
    <property type="entry name" value="IDURONATE 2-SULFATASE"/>
    <property type="match status" value="1"/>
</dbReference>
<keyword evidence="1" id="KW-0479">Metal-binding</keyword>
<dbReference type="Proteomes" id="UP000315010">
    <property type="component" value="Unassembled WGS sequence"/>
</dbReference>
<dbReference type="AlphaFoldDB" id="A0A5C5ZCU8"/>
<feature type="signal peptide" evidence="3">
    <location>
        <begin position="1"/>
        <end position="21"/>
    </location>
</feature>
<evidence type="ECO:0000313" key="6">
    <source>
        <dbReference type="Proteomes" id="UP000315010"/>
    </source>
</evidence>
<feature type="chain" id="PRO_5022979010" evidence="3">
    <location>
        <begin position="22"/>
        <end position="102"/>
    </location>
</feature>
<keyword evidence="2 5" id="KW-0378">Hydrolase</keyword>
<dbReference type="GO" id="GO:0005737">
    <property type="term" value="C:cytoplasm"/>
    <property type="evidence" value="ECO:0007669"/>
    <property type="project" value="TreeGrafter"/>
</dbReference>
<sequence length="102" mass="11327" precursor="true">MNTTFLIMFVLIAVVLIPQSAADAEKPNVFFLIADDLNTALSGFGHKQCKTPNLDRLAQRGVTFENMHCQYLVCGASRASIMSGLYPYSNLTLSQTFRNNSY</sequence>